<evidence type="ECO:0000259" key="5">
    <source>
        <dbReference type="Pfam" id="PF04821"/>
    </source>
</evidence>
<proteinExistence type="predicted"/>
<dbReference type="GO" id="GO:0000076">
    <property type="term" value="P:DNA replication checkpoint signaling"/>
    <property type="evidence" value="ECO:0007669"/>
    <property type="project" value="TreeGrafter"/>
</dbReference>
<evidence type="ECO:0000256" key="1">
    <source>
        <dbReference type="ARBA" id="ARBA00004123"/>
    </source>
</evidence>
<dbReference type="GO" id="GO:0006281">
    <property type="term" value="P:DNA repair"/>
    <property type="evidence" value="ECO:0007669"/>
    <property type="project" value="TreeGrafter"/>
</dbReference>
<dbReference type="AlphaFoldDB" id="A0A397B4P7"/>
<evidence type="ECO:0000256" key="4">
    <source>
        <dbReference type="SAM" id="SignalP"/>
    </source>
</evidence>
<dbReference type="GO" id="GO:0003677">
    <property type="term" value="F:DNA binding"/>
    <property type="evidence" value="ECO:0007669"/>
    <property type="project" value="TreeGrafter"/>
</dbReference>
<dbReference type="GO" id="GO:0043111">
    <property type="term" value="P:replication fork arrest"/>
    <property type="evidence" value="ECO:0007669"/>
    <property type="project" value="TreeGrafter"/>
</dbReference>
<dbReference type="GO" id="GO:0031298">
    <property type="term" value="C:replication fork protection complex"/>
    <property type="evidence" value="ECO:0007669"/>
    <property type="project" value="TreeGrafter"/>
</dbReference>
<protein>
    <recommendedName>
        <fullName evidence="5">Timeless N-terminal domain-containing protein</fullName>
    </recommendedName>
</protein>
<dbReference type="EMBL" id="QUSZ01004597">
    <property type="protein sequence ID" value="RHY13558.1"/>
    <property type="molecule type" value="Genomic_DNA"/>
</dbReference>
<feature type="signal peptide" evidence="4">
    <location>
        <begin position="1"/>
        <end position="24"/>
    </location>
</feature>
<keyword evidence="4" id="KW-0732">Signal</keyword>
<feature type="domain" description="Timeless N-terminal" evidence="5">
    <location>
        <begin position="5"/>
        <end position="208"/>
    </location>
</feature>
<dbReference type="EMBL" id="QUTH01003147">
    <property type="protein sequence ID" value="RHZ21348.1"/>
    <property type="molecule type" value="Genomic_DNA"/>
</dbReference>
<dbReference type="Pfam" id="PF04821">
    <property type="entry name" value="TIMELESS"/>
    <property type="match status" value="1"/>
</dbReference>
<organism evidence="6 9">
    <name type="scientific">Aphanomyces astaci</name>
    <name type="common">Crayfish plague agent</name>
    <dbReference type="NCBI Taxonomy" id="112090"/>
    <lineage>
        <taxon>Eukaryota</taxon>
        <taxon>Sar</taxon>
        <taxon>Stramenopiles</taxon>
        <taxon>Oomycota</taxon>
        <taxon>Saprolegniomycetes</taxon>
        <taxon>Saprolegniales</taxon>
        <taxon>Verrucalvaceae</taxon>
        <taxon>Aphanomyces</taxon>
    </lineage>
</organism>
<evidence type="ECO:0000256" key="2">
    <source>
        <dbReference type="ARBA" id="ARBA00023242"/>
    </source>
</evidence>
<dbReference type="Proteomes" id="UP000265427">
    <property type="component" value="Unassembled WGS sequence"/>
</dbReference>
<evidence type="ECO:0000256" key="3">
    <source>
        <dbReference type="ARBA" id="ARBA00023306"/>
    </source>
</evidence>
<keyword evidence="2" id="KW-0539">Nucleus</keyword>
<gene>
    <name evidence="7" type="ORF">DYB35_002624</name>
    <name evidence="6" type="ORF">DYB36_006661</name>
    <name evidence="8" type="ORF">DYB37_004479</name>
</gene>
<reference evidence="9 10" key="1">
    <citation type="submission" date="2018-08" db="EMBL/GenBank/DDBJ databases">
        <title>Aphanomyces genome sequencing and annotation.</title>
        <authorList>
            <person name="Minardi D."/>
            <person name="Oidtmann B."/>
            <person name="Van Der Giezen M."/>
            <person name="Studholme D.J."/>
        </authorList>
    </citation>
    <scope>NUCLEOTIDE SEQUENCE [LARGE SCALE GENOMIC DNA]</scope>
    <source>
        <strain evidence="8 10">Da</strain>
        <strain evidence="6 9">Kv</strain>
        <strain evidence="7 11">Sv</strain>
    </source>
</reference>
<dbReference type="PANTHER" id="PTHR22940:SF4">
    <property type="entry name" value="PROTEIN TIMELESS HOMOLOG"/>
    <property type="match status" value="1"/>
</dbReference>
<evidence type="ECO:0000313" key="11">
    <source>
        <dbReference type="Proteomes" id="UP000285712"/>
    </source>
</evidence>
<dbReference type="InterPro" id="IPR006906">
    <property type="entry name" value="Timeless_N"/>
</dbReference>
<dbReference type="Proteomes" id="UP000285712">
    <property type="component" value="Unassembled WGS sequence"/>
</dbReference>
<evidence type="ECO:0000313" key="10">
    <source>
        <dbReference type="Proteomes" id="UP000285430"/>
    </source>
</evidence>
<sequence>MYRSLVFSILKVLVMLTMKPTNESDNIAIQLSYLRGYKHAFLQHGVIQVLMAILVEPLSREGSSRTSQDYLNMELVLTLFRNLLAIPNADSRVLTSATNYLSRLQEDLICILHDENVFDMLLLFAEAAENREWNLLVMEMLDLVVQTTTPKQLVASIASSTSSGDDKVVVAPVVVATTSTTTPSLLTQLHQQHKTTYNRHSNFGGMLVLNGVMGRKTVVTDFSKTGDQVIPQAHRKPPRQPTRKRHGMNDISEVFGSNTTCAVDGASA</sequence>
<dbReference type="InterPro" id="IPR044998">
    <property type="entry name" value="Timeless"/>
</dbReference>
<evidence type="ECO:0000313" key="8">
    <source>
        <dbReference type="EMBL" id="RHZ21348.1"/>
    </source>
</evidence>
<dbReference type="VEuPathDB" id="FungiDB:H257_12439"/>
<accession>A0A397B4P7</accession>
<evidence type="ECO:0000313" key="7">
    <source>
        <dbReference type="EMBL" id="RHZ00006.1"/>
    </source>
</evidence>
<evidence type="ECO:0000313" key="9">
    <source>
        <dbReference type="Proteomes" id="UP000265427"/>
    </source>
</evidence>
<dbReference type="EMBL" id="QUTG01001244">
    <property type="protein sequence ID" value="RHZ00006.1"/>
    <property type="molecule type" value="Genomic_DNA"/>
</dbReference>
<name>A0A397B4P7_APHAT</name>
<comment type="caution">
    <text evidence="6">The sequence shown here is derived from an EMBL/GenBank/DDBJ whole genome shotgun (WGS) entry which is preliminary data.</text>
</comment>
<dbReference type="PANTHER" id="PTHR22940">
    <property type="entry name" value="TIMEOUT/TIMELESS-2"/>
    <property type="match status" value="1"/>
</dbReference>
<dbReference type="Proteomes" id="UP000285430">
    <property type="component" value="Unassembled WGS sequence"/>
</dbReference>
<feature type="chain" id="PRO_5035557001" description="Timeless N-terminal domain-containing protein" evidence="4">
    <location>
        <begin position="25"/>
        <end position="268"/>
    </location>
</feature>
<keyword evidence="3" id="KW-0131">Cell cycle</keyword>
<comment type="subcellular location">
    <subcellularLocation>
        <location evidence="1">Nucleus</location>
    </subcellularLocation>
</comment>
<evidence type="ECO:0000313" key="6">
    <source>
        <dbReference type="EMBL" id="RHY13558.1"/>
    </source>
</evidence>